<comment type="caution">
    <text evidence="10">The sequence shown here is derived from an EMBL/GenBank/DDBJ whole genome shotgun (WGS) entry which is preliminary data.</text>
</comment>
<sequence>MRKLLLLMFCLMPLGIAWAQGNTSTVTGVVFSESEGGTLPGATIVCKGTLRSAISDSDGEFTLELNPGRQVLVFSYVGFQTLELEIDVPLAEKLSVHLKVDELQMEGVDVVSTGYQELSKERATGSFAALDQRLVNRSVSTGILERLDNVTSGLVFNRDRGGSADISIRGTATIFSDTQPLIVIDNFPYDGPIESINPNDVEHITVLKDAAAASIWGARAGNGVIVITTKSGKRGQGLRVSFNSNLSMIEAQDPDYVPLISSPEMVEVERDMFNRGVYASRERSNSKPLLSPVVETLIALRDGHIDAEEAERQLDYHRGHSTRDDLAEYYYRPALKQQYSLGISGGGPQYNYRAAIGYDHNALGVVDNNDSRITLDLGNAWKAVNDRLEIGLGLYIVQGKADLKTQLPQGISSPYVRLADGAGNPNAIARQYRDTFTSQASADGLLDWKYYPLAERGNWTNTRESQDIRTNLSLTYEILPGLSVSGLYQYWTNNSTNWELNDVSMFYTRDLINTFTQREEDGLRLAVPMGAIADRTWTRAASHHFRTQFNYSKSWKDRHELVALGGFEAKRSDTEGGSGRFYGYDDELGISLPVDFANRYRRYHNNALATIPYGVGHSGLADRYISYYANASYTLDRKYLVSGSVRKDASNLFGVETNMKGVPLWSAGAAWIISEEAFYPLGWLPYLKFRATYGFNGNINRSVSAYTTAYYLAGSSNYLTGLPSLIILNPPNPELRWERIGIANFGMDFESKNARVSGSLEYYTKKGEDLIGDRPFPSSTGVSSFRGNFADTRTNGVDLQLRTSILDRGLKWSSGLLFSWVREVVTSYDVEGLPSDYTAYGLGGAGAFPPPLKGYPLHAIFSYPWAGLDPDTGDPLGISEGVPSKDYTRLVHFGEVDELVYHGSGRPTVFGSWMNNVSHKGFELSFNISYRLGYYVRKQPLVYNSLYSGGTIHGDYSRRWQNPGDETVTHVPSFPSGQVANRDTFYNRSSVNVEKGDNIRLQDIRLSYSVNSARVMGTPFRSLEIFGYANNLAILWKKSASYDDPDYQLSPAPRQFSLGVRAGF</sequence>
<dbReference type="InterPro" id="IPR023996">
    <property type="entry name" value="TonB-dep_OMP_SusC/RagA"/>
</dbReference>
<dbReference type="InterPro" id="IPR008969">
    <property type="entry name" value="CarboxyPept-like_regulatory"/>
</dbReference>
<dbReference type="SUPFAM" id="SSF56935">
    <property type="entry name" value="Porins"/>
    <property type="match status" value="1"/>
</dbReference>
<dbReference type="Gene3D" id="2.40.170.20">
    <property type="entry name" value="TonB-dependent receptor, beta-barrel domain"/>
    <property type="match status" value="1"/>
</dbReference>
<dbReference type="InterPro" id="IPR023997">
    <property type="entry name" value="TonB-dep_OMP_SusC/RagA_CS"/>
</dbReference>
<dbReference type="Proteomes" id="UP000664317">
    <property type="component" value="Unassembled WGS sequence"/>
</dbReference>
<keyword evidence="2 7" id="KW-0813">Transport</keyword>
<feature type="chain" id="PRO_5046266992" evidence="8">
    <location>
        <begin position="20"/>
        <end position="1064"/>
    </location>
</feature>
<dbReference type="Pfam" id="PF07715">
    <property type="entry name" value="Plug"/>
    <property type="match status" value="1"/>
</dbReference>
<reference evidence="10 11" key="1">
    <citation type="submission" date="2021-03" db="EMBL/GenBank/DDBJ databases">
        <title>novel species isolated from a fishpond in China.</title>
        <authorList>
            <person name="Lu H."/>
            <person name="Cai Z."/>
        </authorList>
    </citation>
    <scope>NUCLEOTIDE SEQUENCE [LARGE SCALE GENOMIC DNA]</scope>
    <source>
        <strain evidence="10 11">H41</strain>
    </source>
</reference>
<evidence type="ECO:0000256" key="4">
    <source>
        <dbReference type="ARBA" id="ARBA00022692"/>
    </source>
</evidence>
<feature type="domain" description="TonB-dependent receptor plug" evidence="9">
    <location>
        <begin position="120"/>
        <end position="224"/>
    </location>
</feature>
<dbReference type="Gene3D" id="2.60.40.1120">
    <property type="entry name" value="Carboxypeptidase-like, regulatory domain"/>
    <property type="match status" value="1"/>
</dbReference>
<comment type="similarity">
    <text evidence="7">Belongs to the TonB-dependent receptor family.</text>
</comment>
<proteinExistence type="inferred from homology"/>
<dbReference type="RefSeq" id="WP_206576333.1">
    <property type="nucleotide sequence ID" value="NZ_JAFKCT010000001.1"/>
</dbReference>
<dbReference type="InterPro" id="IPR037066">
    <property type="entry name" value="Plug_dom_sf"/>
</dbReference>
<dbReference type="NCBIfam" id="TIGR04057">
    <property type="entry name" value="SusC_RagA_signa"/>
    <property type="match status" value="1"/>
</dbReference>
<evidence type="ECO:0000256" key="6">
    <source>
        <dbReference type="ARBA" id="ARBA00023237"/>
    </source>
</evidence>
<evidence type="ECO:0000256" key="1">
    <source>
        <dbReference type="ARBA" id="ARBA00004571"/>
    </source>
</evidence>
<keyword evidence="4 7" id="KW-0812">Transmembrane</keyword>
<dbReference type="EMBL" id="JAFKCT010000001">
    <property type="protein sequence ID" value="MBN7809530.1"/>
    <property type="molecule type" value="Genomic_DNA"/>
</dbReference>
<keyword evidence="5 7" id="KW-0472">Membrane</keyword>
<dbReference type="SUPFAM" id="SSF49464">
    <property type="entry name" value="Carboxypeptidase regulatory domain-like"/>
    <property type="match status" value="1"/>
</dbReference>
<dbReference type="Gene3D" id="2.170.130.10">
    <property type="entry name" value="TonB-dependent receptor, plug domain"/>
    <property type="match status" value="1"/>
</dbReference>
<dbReference type="NCBIfam" id="TIGR04056">
    <property type="entry name" value="OMP_RagA_SusC"/>
    <property type="match status" value="1"/>
</dbReference>
<comment type="subcellular location">
    <subcellularLocation>
        <location evidence="1 7">Cell outer membrane</location>
        <topology evidence="1 7">Multi-pass membrane protein</topology>
    </subcellularLocation>
</comment>
<dbReference type="InterPro" id="IPR039426">
    <property type="entry name" value="TonB-dep_rcpt-like"/>
</dbReference>
<evidence type="ECO:0000256" key="3">
    <source>
        <dbReference type="ARBA" id="ARBA00022452"/>
    </source>
</evidence>
<gene>
    <name evidence="10" type="ORF">J0A68_01095</name>
</gene>
<evidence type="ECO:0000259" key="9">
    <source>
        <dbReference type="Pfam" id="PF07715"/>
    </source>
</evidence>
<keyword evidence="8" id="KW-0732">Signal</keyword>
<evidence type="ECO:0000313" key="11">
    <source>
        <dbReference type="Proteomes" id="UP000664317"/>
    </source>
</evidence>
<protein>
    <submittedName>
        <fullName evidence="10">SusC/RagA family TonB-linked outer membrane protein</fullName>
    </submittedName>
</protein>
<keyword evidence="6 7" id="KW-0998">Cell outer membrane</keyword>
<dbReference type="Pfam" id="PF13715">
    <property type="entry name" value="CarbopepD_reg_2"/>
    <property type="match status" value="1"/>
</dbReference>
<evidence type="ECO:0000256" key="5">
    <source>
        <dbReference type="ARBA" id="ARBA00023136"/>
    </source>
</evidence>
<evidence type="ECO:0000313" key="10">
    <source>
        <dbReference type="EMBL" id="MBN7809530.1"/>
    </source>
</evidence>
<dbReference type="PROSITE" id="PS52016">
    <property type="entry name" value="TONB_DEPENDENT_REC_3"/>
    <property type="match status" value="1"/>
</dbReference>
<dbReference type="InterPro" id="IPR036942">
    <property type="entry name" value="Beta-barrel_TonB_sf"/>
</dbReference>
<evidence type="ECO:0000256" key="7">
    <source>
        <dbReference type="PROSITE-ProRule" id="PRU01360"/>
    </source>
</evidence>
<feature type="signal peptide" evidence="8">
    <location>
        <begin position="1"/>
        <end position="19"/>
    </location>
</feature>
<organism evidence="10 11">
    <name type="scientific">Algoriphagus oliviformis</name>
    <dbReference type="NCBI Taxonomy" id="2811231"/>
    <lineage>
        <taxon>Bacteria</taxon>
        <taxon>Pseudomonadati</taxon>
        <taxon>Bacteroidota</taxon>
        <taxon>Cytophagia</taxon>
        <taxon>Cytophagales</taxon>
        <taxon>Cyclobacteriaceae</taxon>
        <taxon>Algoriphagus</taxon>
    </lineage>
</organism>
<keyword evidence="11" id="KW-1185">Reference proteome</keyword>
<accession>A0ABS3C012</accession>
<evidence type="ECO:0000256" key="8">
    <source>
        <dbReference type="SAM" id="SignalP"/>
    </source>
</evidence>
<keyword evidence="3 7" id="KW-1134">Transmembrane beta strand</keyword>
<evidence type="ECO:0000256" key="2">
    <source>
        <dbReference type="ARBA" id="ARBA00022448"/>
    </source>
</evidence>
<dbReference type="InterPro" id="IPR012910">
    <property type="entry name" value="Plug_dom"/>
</dbReference>
<name>A0ABS3C012_9BACT</name>